<dbReference type="Pfam" id="PF01549">
    <property type="entry name" value="ShK"/>
    <property type="match status" value="1"/>
</dbReference>
<evidence type="ECO:0000256" key="2">
    <source>
        <dbReference type="SAM" id="MobiDB-lite"/>
    </source>
</evidence>
<feature type="chain" id="PRO_5019719009" evidence="3">
    <location>
        <begin position="23"/>
        <end position="84"/>
    </location>
</feature>
<evidence type="ECO:0000313" key="5">
    <source>
        <dbReference type="EMBL" id="QBH70077.1"/>
    </source>
</evidence>
<evidence type="ECO:0000256" key="1">
    <source>
        <dbReference type="PROSITE-ProRule" id="PRU01005"/>
    </source>
</evidence>
<keyword evidence="3" id="KW-0732">Signal</keyword>
<dbReference type="Gene3D" id="1.10.10.1940">
    <property type="match status" value="1"/>
</dbReference>
<feature type="domain" description="ShKT" evidence="4">
    <location>
        <begin position="52"/>
        <end position="84"/>
    </location>
</feature>
<organism evidence="5">
    <name type="scientific">Colubraria reticulata</name>
    <dbReference type="NCBI Taxonomy" id="604273"/>
    <lineage>
        <taxon>Eukaryota</taxon>
        <taxon>Metazoa</taxon>
        <taxon>Spiralia</taxon>
        <taxon>Lophotrochozoa</taxon>
        <taxon>Mollusca</taxon>
        <taxon>Gastropoda</taxon>
        <taxon>Caenogastropoda</taxon>
        <taxon>Neogastropoda</taxon>
        <taxon>Buccinoidea</taxon>
        <taxon>Buccinidae</taxon>
        <taxon>Colubraria</taxon>
    </lineage>
</organism>
<dbReference type="AlphaFoldDB" id="A0A481SPM1"/>
<protein>
    <submittedName>
        <fullName evidence="5">ShKL10</fullName>
    </submittedName>
</protein>
<accession>A0A481SPM1</accession>
<dbReference type="InterPro" id="IPR003582">
    <property type="entry name" value="ShKT_dom"/>
</dbReference>
<comment type="caution">
    <text evidence="1">Lacks conserved residue(s) required for the propagation of feature annotation.</text>
</comment>
<dbReference type="PROSITE" id="PS51670">
    <property type="entry name" value="SHKT"/>
    <property type="match status" value="1"/>
</dbReference>
<dbReference type="EMBL" id="MK387111">
    <property type="protein sequence ID" value="QBH70077.1"/>
    <property type="molecule type" value="mRNA"/>
</dbReference>
<feature type="region of interest" description="Disordered" evidence="2">
    <location>
        <begin position="23"/>
        <end position="47"/>
    </location>
</feature>
<feature type="signal peptide" evidence="3">
    <location>
        <begin position="1"/>
        <end position="22"/>
    </location>
</feature>
<sequence length="84" mass="8871">MRAVLAACCLFAVYLLFRSADSKAPGAAAPPPPPEADADEQTSSNSGTCVDIKEEDICVSWKAANYCLSSTYTKENCANTCNVC</sequence>
<name>A0A481SPM1_9CAEN</name>
<reference evidence="5" key="1">
    <citation type="journal article" date="2019" name="Toxins">
        <title>A Recurrent Motif: Diversity and Evolution of ShKT Domain Containing Proteins in the Vampire Snail Cumia reticulata.</title>
        <authorList>
            <person name="Gerdol M."/>
            <person name="Cervelli M."/>
            <person name="Mariottini P."/>
            <person name="Oliverio M."/>
            <person name="Dutertre S."/>
            <person name="Modica M.V."/>
        </authorList>
    </citation>
    <scope>NUCLEOTIDE SEQUENCE</scope>
</reference>
<evidence type="ECO:0000259" key="4">
    <source>
        <dbReference type="PROSITE" id="PS51670"/>
    </source>
</evidence>
<evidence type="ECO:0000256" key="3">
    <source>
        <dbReference type="SAM" id="SignalP"/>
    </source>
</evidence>
<proteinExistence type="evidence at transcript level"/>